<proteinExistence type="predicted"/>
<dbReference type="PANTHER" id="PTHR43032">
    <property type="entry name" value="PROTEIN-METHIONINE-SULFOXIDE REDUCTASE"/>
    <property type="match status" value="1"/>
</dbReference>
<dbReference type="NCBIfam" id="NF003767">
    <property type="entry name" value="PRK05363.1"/>
    <property type="match status" value="1"/>
</dbReference>
<protein>
    <recommendedName>
        <fullName evidence="1">Oxidoreductase molybdopterin-binding domain-containing protein</fullName>
    </recommendedName>
</protein>
<gene>
    <name evidence="2" type="ORF">METZ01_LOCUS234943</name>
</gene>
<dbReference type="SUPFAM" id="SSF56524">
    <property type="entry name" value="Oxidoreductase molybdopterin-binding domain"/>
    <property type="match status" value="1"/>
</dbReference>
<feature type="domain" description="Oxidoreductase molybdopterin-binding" evidence="1">
    <location>
        <begin position="111"/>
        <end position="262"/>
    </location>
</feature>
<feature type="non-terminal residue" evidence="2">
    <location>
        <position position="264"/>
    </location>
</feature>
<accession>A0A382H4I2</accession>
<evidence type="ECO:0000259" key="1">
    <source>
        <dbReference type="Pfam" id="PF00174"/>
    </source>
</evidence>
<dbReference type="Gene3D" id="3.90.420.10">
    <property type="entry name" value="Oxidoreductase, molybdopterin-binding domain"/>
    <property type="match status" value="1"/>
</dbReference>
<dbReference type="AlphaFoldDB" id="A0A382H4I2"/>
<organism evidence="2">
    <name type="scientific">marine metagenome</name>
    <dbReference type="NCBI Taxonomy" id="408172"/>
    <lineage>
        <taxon>unclassified sequences</taxon>
        <taxon>metagenomes</taxon>
        <taxon>ecological metagenomes</taxon>
    </lineage>
</organism>
<sequence>MSGIRIPPAWDICENDATPEEVYLNRRKFLGNMGRLGVNTLALCMLPNFLALNKVFAAKPASTELTSQAENNFVDLGGRATSETLVSRYNNFYEFGTNKGNVWLHAKKLPLEGWTIKVEGLVNKPQVLDLNKLIKKMPLEQRVYRLRCVETWSAIIPWSGFPLRELIKLLEPLSSARYIKFKTFVDPNVAFGQKDRFWEPWPYVEGLNMSEAMHNLTFVAVGMYGHQLTPQNGAPIRLVVPWKYGFKSIKSIDSIEFVKDPPKT</sequence>
<dbReference type="EMBL" id="UINC01059083">
    <property type="protein sequence ID" value="SVB82089.1"/>
    <property type="molecule type" value="Genomic_DNA"/>
</dbReference>
<reference evidence="2" key="1">
    <citation type="submission" date="2018-05" db="EMBL/GenBank/DDBJ databases">
        <authorList>
            <person name="Lanie J.A."/>
            <person name="Ng W.-L."/>
            <person name="Kazmierczak K.M."/>
            <person name="Andrzejewski T.M."/>
            <person name="Davidsen T.M."/>
            <person name="Wayne K.J."/>
            <person name="Tettelin H."/>
            <person name="Glass J.I."/>
            <person name="Rusch D."/>
            <person name="Podicherti R."/>
            <person name="Tsui H.-C.T."/>
            <person name="Winkler M.E."/>
        </authorList>
    </citation>
    <scope>NUCLEOTIDE SEQUENCE</scope>
</reference>
<dbReference type="Pfam" id="PF00174">
    <property type="entry name" value="Oxidored_molyb"/>
    <property type="match status" value="1"/>
</dbReference>
<evidence type="ECO:0000313" key="2">
    <source>
        <dbReference type="EMBL" id="SVB82089.1"/>
    </source>
</evidence>
<dbReference type="InterPro" id="IPR036374">
    <property type="entry name" value="OxRdtase_Mopterin-bd_sf"/>
</dbReference>
<dbReference type="InterPro" id="IPR000572">
    <property type="entry name" value="OxRdtase_Mopterin-bd_dom"/>
</dbReference>
<name>A0A382H4I2_9ZZZZ</name>
<dbReference type="PANTHER" id="PTHR43032:SF3">
    <property type="entry name" value="PROTEIN-METHIONINE-SULFOXIDE REDUCTASE CATALYTIC SUBUNIT MSRP"/>
    <property type="match status" value="1"/>
</dbReference>